<dbReference type="PANTHER" id="PTHR43867">
    <property type="entry name" value="CELLULOSE SYNTHASE CATALYTIC SUBUNIT A [UDP-FORMING]"/>
    <property type="match status" value="1"/>
</dbReference>
<keyword evidence="2" id="KW-0328">Glycosyltransferase</keyword>
<evidence type="ECO:0000259" key="8">
    <source>
        <dbReference type="Pfam" id="PF00535"/>
    </source>
</evidence>
<sequence>MSRKMANRGPVRRTRISQCMQADDVEIADVLQVFCTFILHRHHTREPTAYSTQPDIQIGARSVIASTTYSMLGRKRVLSLVRQLLVLTPGTSRTASPLLSPSDGWLPEKTDLFAGELDNLGQSVIVENDTKDWLTINRFAKLVLLPLLPFVGMATLALQLHYYVLTMGAQWHRSGYSWRLAFSVVELLVLAPDCMKTIVDALVVLLCRPRRRLLALGADLPGVDLVIACCGEDVDIILDTVRAALDLDYPSDRLRVTVTDDGDSAELRRAISNLQQDALGPALSYTARIKTPDNRNKASNLNHAMSFADNLPGDHFPFFANLDADVIPEKTFLRSSMAHFLLDSNLALTNPPPSCYNQPVNDPLQQTLNVTFKWAELIKDMAGCAWCTGSGFVVKKEAVHQVGGFPGQTLSEDVHLSSMILRGLECCVPGRSSPSVGTIQSGLAMNMYLDRASARQMTLLQRLYMFLPPFREIKLIINNIYMWVSLILLFQGKPFAPQVEDDELPKMVRASAAAFIATGMDLMIVSLATTDRLCMRASANESWMAPYRTIAHIKSILLPGWLGGTVMRFVATGSIRPAMKEREPSRRPNVLRRLHSVMFRDGAWYHALYATLCWVAVASAIRRATEKHPNYSRDFWMYLLLHVAWCSVPWLFHSVAFMIPIS</sequence>
<protein>
    <submittedName>
        <fullName evidence="9">Nucleotide-diphospho-sugar transferase</fullName>
    </submittedName>
</protein>
<evidence type="ECO:0000256" key="4">
    <source>
        <dbReference type="ARBA" id="ARBA00022692"/>
    </source>
</evidence>
<feature type="transmembrane region" description="Helical" evidence="7">
    <location>
        <begin position="512"/>
        <end position="530"/>
    </location>
</feature>
<dbReference type="OrthoDB" id="72851at2759"/>
<reference evidence="10" key="1">
    <citation type="journal article" date="2020" name="Stud. Mycol.">
        <title>101 Dothideomycetes genomes: A test case for predicting lifestyles and emergence of pathogens.</title>
        <authorList>
            <person name="Haridas S."/>
            <person name="Albert R."/>
            <person name="Binder M."/>
            <person name="Bloem J."/>
            <person name="LaButti K."/>
            <person name="Salamov A."/>
            <person name="Andreopoulos B."/>
            <person name="Baker S."/>
            <person name="Barry K."/>
            <person name="Bills G."/>
            <person name="Bluhm B."/>
            <person name="Cannon C."/>
            <person name="Castanera R."/>
            <person name="Culley D."/>
            <person name="Daum C."/>
            <person name="Ezra D."/>
            <person name="Gonzalez J."/>
            <person name="Henrissat B."/>
            <person name="Kuo A."/>
            <person name="Liang C."/>
            <person name="Lipzen A."/>
            <person name="Lutzoni F."/>
            <person name="Magnuson J."/>
            <person name="Mondo S."/>
            <person name="Nolan M."/>
            <person name="Ohm R."/>
            <person name="Pangilinan J."/>
            <person name="Park H.-J."/>
            <person name="Ramirez L."/>
            <person name="Alfaro M."/>
            <person name="Sun H."/>
            <person name="Tritt A."/>
            <person name="Yoshinaga Y."/>
            <person name="Zwiers L.-H."/>
            <person name="Turgeon B."/>
            <person name="Goodwin S."/>
            <person name="Spatafora J."/>
            <person name="Crous P."/>
            <person name="Grigoriev I."/>
        </authorList>
    </citation>
    <scope>NUCLEOTIDE SEQUENCE [LARGE SCALE GENOMIC DNA]</scope>
    <source>
        <strain evidence="10">CECT 20119</strain>
    </source>
</reference>
<evidence type="ECO:0000256" key="1">
    <source>
        <dbReference type="ARBA" id="ARBA00004141"/>
    </source>
</evidence>
<dbReference type="EMBL" id="ML992581">
    <property type="protein sequence ID" value="KAF2218143.1"/>
    <property type="molecule type" value="Genomic_DNA"/>
</dbReference>
<feature type="domain" description="Glycosyltransferase 2-like" evidence="8">
    <location>
        <begin position="225"/>
        <end position="399"/>
    </location>
</feature>
<dbReference type="InterPro" id="IPR050321">
    <property type="entry name" value="Glycosyltr_2/OpgH_subfam"/>
</dbReference>
<accession>A0A6A6FXL3</accession>
<evidence type="ECO:0000256" key="3">
    <source>
        <dbReference type="ARBA" id="ARBA00022679"/>
    </source>
</evidence>
<comment type="subcellular location">
    <subcellularLocation>
        <location evidence="1">Membrane</location>
        <topology evidence="1">Multi-pass membrane protein</topology>
    </subcellularLocation>
</comment>
<dbReference type="SUPFAM" id="SSF53448">
    <property type="entry name" value="Nucleotide-diphospho-sugar transferases"/>
    <property type="match status" value="1"/>
</dbReference>
<dbReference type="InterPro" id="IPR001173">
    <property type="entry name" value="Glyco_trans_2-like"/>
</dbReference>
<dbReference type="Proteomes" id="UP000799538">
    <property type="component" value="Unassembled WGS sequence"/>
</dbReference>
<feature type="transmembrane region" description="Helical" evidence="7">
    <location>
        <begin position="475"/>
        <end position="492"/>
    </location>
</feature>
<feature type="transmembrane region" description="Helical" evidence="7">
    <location>
        <begin position="603"/>
        <end position="623"/>
    </location>
</feature>
<evidence type="ECO:0000256" key="5">
    <source>
        <dbReference type="ARBA" id="ARBA00022989"/>
    </source>
</evidence>
<evidence type="ECO:0000256" key="7">
    <source>
        <dbReference type="SAM" id="Phobius"/>
    </source>
</evidence>
<feature type="transmembrane region" description="Helical" evidence="7">
    <location>
        <begin position="551"/>
        <end position="571"/>
    </location>
</feature>
<keyword evidence="6 7" id="KW-0472">Membrane</keyword>
<evidence type="ECO:0000313" key="10">
    <source>
        <dbReference type="Proteomes" id="UP000799538"/>
    </source>
</evidence>
<feature type="transmembrane region" description="Helical" evidence="7">
    <location>
        <begin position="635"/>
        <end position="659"/>
    </location>
</feature>
<dbReference type="AlphaFoldDB" id="A0A6A6FXL3"/>
<keyword evidence="5 7" id="KW-1133">Transmembrane helix</keyword>
<feature type="transmembrane region" description="Helical" evidence="7">
    <location>
        <begin position="142"/>
        <end position="164"/>
    </location>
</feature>
<dbReference type="InterPro" id="IPR029044">
    <property type="entry name" value="Nucleotide-diphossugar_trans"/>
</dbReference>
<dbReference type="GO" id="GO:0016757">
    <property type="term" value="F:glycosyltransferase activity"/>
    <property type="evidence" value="ECO:0007669"/>
    <property type="project" value="UniProtKB-KW"/>
</dbReference>
<keyword evidence="3 9" id="KW-0808">Transferase</keyword>
<dbReference type="Pfam" id="PF00535">
    <property type="entry name" value="Glycos_transf_2"/>
    <property type="match status" value="1"/>
</dbReference>
<dbReference type="PANTHER" id="PTHR43867:SF2">
    <property type="entry name" value="CELLULOSE SYNTHASE CATALYTIC SUBUNIT A [UDP-FORMING]"/>
    <property type="match status" value="1"/>
</dbReference>
<keyword evidence="10" id="KW-1185">Reference proteome</keyword>
<proteinExistence type="predicted"/>
<evidence type="ECO:0000256" key="6">
    <source>
        <dbReference type="ARBA" id="ARBA00023136"/>
    </source>
</evidence>
<dbReference type="GO" id="GO:0016020">
    <property type="term" value="C:membrane"/>
    <property type="evidence" value="ECO:0007669"/>
    <property type="project" value="UniProtKB-SubCell"/>
</dbReference>
<dbReference type="Gene3D" id="3.90.550.10">
    <property type="entry name" value="Spore Coat Polysaccharide Biosynthesis Protein SpsA, Chain A"/>
    <property type="match status" value="1"/>
</dbReference>
<feature type="transmembrane region" description="Helical" evidence="7">
    <location>
        <begin position="184"/>
        <end position="207"/>
    </location>
</feature>
<organism evidence="9 10">
    <name type="scientific">Elsinoe ampelina</name>
    <dbReference type="NCBI Taxonomy" id="302913"/>
    <lineage>
        <taxon>Eukaryota</taxon>
        <taxon>Fungi</taxon>
        <taxon>Dikarya</taxon>
        <taxon>Ascomycota</taxon>
        <taxon>Pezizomycotina</taxon>
        <taxon>Dothideomycetes</taxon>
        <taxon>Dothideomycetidae</taxon>
        <taxon>Myriangiales</taxon>
        <taxon>Elsinoaceae</taxon>
        <taxon>Elsinoe</taxon>
    </lineage>
</organism>
<gene>
    <name evidence="9" type="ORF">BDZ85DRAFT_253800</name>
</gene>
<evidence type="ECO:0000313" key="9">
    <source>
        <dbReference type="EMBL" id="KAF2218143.1"/>
    </source>
</evidence>
<name>A0A6A6FXL3_9PEZI</name>
<keyword evidence="4 7" id="KW-0812">Transmembrane</keyword>
<evidence type="ECO:0000256" key="2">
    <source>
        <dbReference type="ARBA" id="ARBA00022676"/>
    </source>
</evidence>